<comment type="caution">
    <text evidence="1">The sequence shown here is derived from an EMBL/GenBank/DDBJ whole genome shotgun (WGS) entry which is preliminary data.</text>
</comment>
<organism evidence="1 2">
    <name type="scientific">Parenemella sanctibonifatiensis</name>
    <dbReference type="NCBI Taxonomy" id="2016505"/>
    <lineage>
        <taxon>Bacteria</taxon>
        <taxon>Bacillati</taxon>
        <taxon>Actinomycetota</taxon>
        <taxon>Actinomycetes</taxon>
        <taxon>Propionibacteriales</taxon>
        <taxon>Propionibacteriaceae</taxon>
        <taxon>Parenemella</taxon>
    </lineage>
</organism>
<name>A0A255EBZ2_9ACTN</name>
<evidence type="ECO:0000313" key="1">
    <source>
        <dbReference type="EMBL" id="OYN89069.1"/>
    </source>
</evidence>
<gene>
    <name evidence="1" type="ORF">CGZ91_12455</name>
</gene>
<proteinExistence type="predicted"/>
<keyword evidence="2" id="KW-1185">Reference proteome</keyword>
<accession>A0A255EBZ2</accession>
<sequence>MAGAGGFPRRSLLVGGAALLVGGPAVLAGCNGQPELQQERREPGPDLSSERDALVADLRSAGLAVDADEVEHADTTLHELTTTYLAGWRIVEARRDREPWRAYLGWQPGVGAVHLTGNPAGFSEIFLDRSAGKPPALDEALAVTIAQDFLDTTWHLRTLQHRIASVTDIPWRENVGKGARADLSEQLEPLITPPAATAAGEGFTVELHTISHEVLVRHEVLIDFADGVRDQPLELADRLPVVVAE</sequence>
<dbReference type="Proteomes" id="UP000216300">
    <property type="component" value="Unassembled WGS sequence"/>
</dbReference>
<protein>
    <submittedName>
        <fullName evidence="1">Uncharacterized protein</fullName>
    </submittedName>
</protein>
<reference evidence="1 2" key="1">
    <citation type="submission" date="2017-07" db="EMBL/GenBank/DDBJ databases">
        <title>Draft whole genome sequences of clinical Proprionibacteriaceae strains.</title>
        <authorList>
            <person name="Bernier A.-M."/>
            <person name="Bernard K."/>
            <person name="Domingo M.-C."/>
        </authorList>
    </citation>
    <scope>NUCLEOTIDE SEQUENCE [LARGE SCALE GENOMIC DNA]</scope>
    <source>
        <strain evidence="1 2">NML 150081</strain>
    </source>
</reference>
<evidence type="ECO:0000313" key="2">
    <source>
        <dbReference type="Proteomes" id="UP000216300"/>
    </source>
</evidence>
<dbReference type="EMBL" id="NMVJ01000010">
    <property type="protein sequence ID" value="OYN89069.1"/>
    <property type="molecule type" value="Genomic_DNA"/>
</dbReference>
<dbReference type="RefSeq" id="WP_094455603.1">
    <property type="nucleotide sequence ID" value="NZ_NMVJ01000010.1"/>
</dbReference>
<dbReference type="AlphaFoldDB" id="A0A255EBZ2"/>